<dbReference type="InterPro" id="IPR004155">
    <property type="entry name" value="PBS_lyase_HEAT"/>
</dbReference>
<dbReference type="InterPro" id="IPR016024">
    <property type="entry name" value="ARM-type_fold"/>
</dbReference>
<sequence length="825" mass="89951">MSLVRTCSLVAVCILSLAGGLSASPNCVLMGRVRDARTGEPLVGASVVVRGTECGNATDLNGDYVIVGLPAMTGMATAAYVGYDDTSASFTTTAACTTCLDFVLSHNRQPFSPPPRPPRPRPIPLPLPARSKSRFHKWWGCEYTEESVLAIEQVGDSVLIQVFGGRMPGQPRDYQAGMREGRIAISEFQAFWDSLNSLGFWHLKSAYWALRGRTGEEGGSISVSFEDRSGGKTSKTIRYSVPHSCSLEFRRVYSLLDSTARFAKSVPDWGTLLHYDTAPPITEFKNRYYSAALRAIAAVQDSQDLDTLLTMLLADNQYSGAAIAALGNIGSKRAVPALEEYIARLEAESAPSRRYNLIGDAAKALFAVNGIQSVPTIRRLLRPPCPPRLVYALSEMMARAGDYSGVPAVVEILSGPVRGEVTWAAEALKEIGYGSQMAISALLEVAQREIQADKPSDRVMVHTTLALTKLTGREFAYHPEDSLSVKRSSMAEWLKWWRANASSYPVGEGGPAGGYGFVQVNSSPSGAAISLDGAVTGNTTPFLLLGVAAGGHELRLTKGRHADWTSHVTVTRWKTTTVRARLSSVFGRLEIRSVPAGAAIWLDSDSTGKTTPYLFDRIPADRHRLRLGKTWYNYWDSTVAVVRDQTTVAEAMLKAPPESVWATYAKPGNPGWVAWVGPERSVRFDPRDFGFGYPLHIDKVSAEFYLHANFPWRDSSFSFRIYGGNGRNLLYQSPMLEAAAWPAVVHDLTVPLRLDSGAFYVSVVPADTSGRPTSLATSGYRDQRAPSVIPAATPADSIKRSYTGSPGRWTFFDKGEFSISVLLRR</sequence>
<protein>
    <submittedName>
        <fullName evidence="3">PEGA domain-containing protein</fullName>
    </submittedName>
</protein>
<proteinExistence type="predicted"/>
<feature type="chain" id="PRO_5037022951" evidence="1">
    <location>
        <begin position="24"/>
        <end position="825"/>
    </location>
</feature>
<dbReference type="AlphaFoldDB" id="A0A938BV92"/>
<dbReference type="Pfam" id="PF13715">
    <property type="entry name" value="CarbopepD_reg_2"/>
    <property type="match status" value="1"/>
</dbReference>
<evidence type="ECO:0000313" key="4">
    <source>
        <dbReference type="Proteomes" id="UP000779900"/>
    </source>
</evidence>
<evidence type="ECO:0000313" key="3">
    <source>
        <dbReference type="EMBL" id="MBM3332818.1"/>
    </source>
</evidence>
<dbReference type="Pfam" id="PF08308">
    <property type="entry name" value="PEGA"/>
    <property type="match status" value="2"/>
</dbReference>
<gene>
    <name evidence="3" type="ORF">FJY68_13390</name>
</gene>
<feature type="signal peptide" evidence="1">
    <location>
        <begin position="1"/>
        <end position="23"/>
    </location>
</feature>
<dbReference type="Gene3D" id="1.25.10.10">
    <property type="entry name" value="Leucine-rich Repeat Variant"/>
    <property type="match status" value="1"/>
</dbReference>
<keyword evidence="1" id="KW-0732">Signal</keyword>
<dbReference type="SUPFAM" id="SSF48371">
    <property type="entry name" value="ARM repeat"/>
    <property type="match status" value="1"/>
</dbReference>
<feature type="domain" description="PEGA" evidence="2">
    <location>
        <begin position="587"/>
        <end position="651"/>
    </location>
</feature>
<dbReference type="Proteomes" id="UP000779900">
    <property type="component" value="Unassembled WGS sequence"/>
</dbReference>
<organism evidence="3 4">
    <name type="scientific">candidate division WOR-3 bacterium</name>
    <dbReference type="NCBI Taxonomy" id="2052148"/>
    <lineage>
        <taxon>Bacteria</taxon>
        <taxon>Bacteria division WOR-3</taxon>
    </lineage>
</organism>
<dbReference type="EMBL" id="VGIR01000144">
    <property type="protein sequence ID" value="MBM3332818.1"/>
    <property type="molecule type" value="Genomic_DNA"/>
</dbReference>
<evidence type="ECO:0000259" key="2">
    <source>
        <dbReference type="Pfam" id="PF08308"/>
    </source>
</evidence>
<dbReference type="InterPro" id="IPR008969">
    <property type="entry name" value="CarboxyPept-like_regulatory"/>
</dbReference>
<comment type="caution">
    <text evidence="3">The sequence shown here is derived from an EMBL/GenBank/DDBJ whole genome shotgun (WGS) entry which is preliminary data.</text>
</comment>
<evidence type="ECO:0000256" key="1">
    <source>
        <dbReference type="SAM" id="SignalP"/>
    </source>
</evidence>
<accession>A0A938BV92</accession>
<dbReference type="PANTHER" id="PTHR36194:SF1">
    <property type="entry name" value="S-LAYER-LIKE PROTEIN"/>
    <property type="match status" value="1"/>
</dbReference>
<reference evidence="3" key="1">
    <citation type="submission" date="2019-03" db="EMBL/GenBank/DDBJ databases">
        <title>Lake Tanganyika Metagenome-Assembled Genomes (MAGs).</title>
        <authorList>
            <person name="Tran P."/>
        </authorList>
    </citation>
    <scope>NUCLEOTIDE SEQUENCE</scope>
    <source>
        <strain evidence="3">K_DeepCast_150m_m2_040</strain>
    </source>
</reference>
<name>A0A938BV92_UNCW3</name>
<dbReference type="Pfam" id="PF03130">
    <property type="entry name" value="HEAT_PBS"/>
    <property type="match status" value="1"/>
</dbReference>
<dbReference type="PANTHER" id="PTHR36194">
    <property type="entry name" value="S-LAYER-LIKE PROTEIN"/>
    <property type="match status" value="1"/>
</dbReference>
<dbReference type="Gene3D" id="2.60.40.1120">
    <property type="entry name" value="Carboxypeptidase-like, regulatory domain"/>
    <property type="match status" value="1"/>
</dbReference>
<dbReference type="InterPro" id="IPR013229">
    <property type="entry name" value="PEGA"/>
</dbReference>
<dbReference type="InterPro" id="IPR011989">
    <property type="entry name" value="ARM-like"/>
</dbReference>
<dbReference type="SUPFAM" id="SSF49464">
    <property type="entry name" value="Carboxypeptidase regulatory domain-like"/>
    <property type="match status" value="1"/>
</dbReference>
<feature type="domain" description="PEGA" evidence="2">
    <location>
        <begin position="518"/>
        <end position="583"/>
    </location>
</feature>